<dbReference type="EMBL" id="UGNV01000003">
    <property type="protein sequence ID" value="STX55563.1"/>
    <property type="molecule type" value="Genomic_DNA"/>
</dbReference>
<dbReference type="InterPro" id="IPR036770">
    <property type="entry name" value="Ankyrin_rpt-contain_sf"/>
</dbReference>
<proteinExistence type="predicted"/>
<evidence type="ECO:0000313" key="1">
    <source>
        <dbReference type="EMBL" id="STX55563.1"/>
    </source>
</evidence>
<organism evidence="1 2">
    <name type="scientific">Legionella beliardensis</name>
    <dbReference type="NCBI Taxonomy" id="91822"/>
    <lineage>
        <taxon>Bacteria</taxon>
        <taxon>Pseudomonadati</taxon>
        <taxon>Pseudomonadota</taxon>
        <taxon>Gammaproteobacteria</taxon>
        <taxon>Legionellales</taxon>
        <taxon>Legionellaceae</taxon>
        <taxon>Legionella</taxon>
    </lineage>
</organism>
<accession>A0A378JP58</accession>
<dbReference type="RefSeq" id="WP_115304181.1">
    <property type="nucleotide sequence ID" value="NZ_CAAAHO010000009.1"/>
</dbReference>
<dbReference type="Gene3D" id="1.25.40.20">
    <property type="entry name" value="Ankyrin repeat-containing domain"/>
    <property type="match status" value="1"/>
</dbReference>
<protein>
    <submittedName>
        <fullName evidence="1">Ankyrin repeats (3 copies)</fullName>
    </submittedName>
</protein>
<dbReference type="Proteomes" id="UP000254968">
    <property type="component" value="Unassembled WGS sequence"/>
</dbReference>
<evidence type="ECO:0000313" key="2">
    <source>
        <dbReference type="Proteomes" id="UP000254968"/>
    </source>
</evidence>
<keyword evidence="2" id="KW-1185">Reference proteome</keyword>
<sequence length="233" mass="26442">MPKSKKLKSPEELLRRAAAYGKLDEVRALLGEATMGINLNESGYVHRLRPSRFFPCAKINPPYTALLHALYKGSHARNGEPYIDIACLLIHSGADVTIPMLKNNRTALHYALLFDNCSSDKIEALIALLLAKGANKDAEAFFNFGDTLYSVDSYTPRDFINERPNLEALFKQDDLDRALKEPRLRINEERKLGVANEVPSLKDITTFFIRTNKLNIAQKEIPQELKEYMANYR</sequence>
<dbReference type="SUPFAM" id="SSF48403">
    <property type="entry name" value="Ankyrin repeat"/>
    <property type="match status" value="1"/>
</dbReference>
<reference evidence="1 2" key="1">
    <citation type="submission" date="2018-06" db="EMBL/GenBank/DDBJ databases">
        <authorList>
            <consortium name="Pathogen Informatics"/>
            <person name="Doyle S."/>
        </authorList>
    </citation>
    <scope>NUCLEOTIDE SEQUENCE [LARGE SCALE GENOMIC DNA]</scope>
    <source>
        <strain evidence="1 2">NCTC13315</strain>
    </source>
</reference>
<dbReference type="AlphaFoldDB" id="A0A378JP58"/>
<gene>
    <name evidence="1" type="ORF">NCTC13315_02934</name>
</gene>
<dbReference type="OrthoDB" id="9812708at2"/>
<name>A0A378JP58_9GAMM</name>